<evidence type="ECO:0000313" key="1">
    <source>
        <dbReference type="EMBL" id="ELZ39090.1"/>
    </source>
</evidence>
<dbReference type="STRING" id="1227484.C471_08960"/>
<accession>M0DUB3</accession>
<dbReference type="CDD" id="cd06558">
    <property type="entry name" value="crotonase-like"/>
    <property type="match status" value="1"/>
</dbReference>
<dbReference type="AlphaFoldDB" id="M0DUB3"/>
<sequence>METDVNGRVQVTRFDRPDARNAMTPAAARELRDAIEAAGERDVRALVITGSGGSFCAGGDLESMREREETPDEAARRVRETLNANVRAILSAPFPVIAKVNGDAIGAGTNLAAACDFAYADADARFGEAFVNVGLVPDTGGTVLLPRLVGLRRAKELTMTGRLFDADEAASMGLINEAVSGDALDERVDELLETLDRKPTTTLGLIKEGIHGNLGRPVDDALDREAALQVRAYGTDAHEEGVAAFLDDRRPDFD</sequence>
<dbReference type="Gene3D" id="1.10.12.10">
    <property type="entry name" value="Lyase 2-enoyl-coa Hydratase, Chain A, domain 2"/>
    <property type="match status" value="1"/>
</dbReference>
<dbReference type="InterPro" id="IPR029045">
    <property type="entry name" value="ClpP/crotonase-like_dom_sf"/>
</dbReference>
<reference evidence="1 2" key="1">
    <citation type="journal article" date="2014" name="PLoS Genet.">
        <title>Phylogenetically driven sequencing of extremely halophilic archaea reveals strategies for static and dynamic osmo-response.</title>
        <authorList>
            <person name="Becker E.A."/>
            <person name="Seitzer P.M."/>
            <person name="Tritt A."/>
            <person name="Larsen D."/>
            <person name="Krusor M."/>
            <person name="Yao A.I."/>
            <person name="Wu D."/>
            <person name="Madern D."/>
            <person name="Eisen J.A."/>
            <person name="Darling A.E."/>
            <person name="Facciotti M.T."/>
        </authorList>
    </citation>
    <scope>NUCLEOTIDE SEQUENCE [LARGE SCALE GENOMIC DNA]</scope>
    <source>
        <strain evidence="1 2">DSM 1137</strain>
    </source>
</reference>
<dbReference type="SUPFAM" id="SSF52096">
    <property type="entry name" value="ClpP/crotonase"/>
    <property type="match status" value="1"/>
</dbReference>
<dbReference type="InterPro" id="IPR014748">
    <property type="entry name" value="Enoyl-CoA_hydra_C"/>
</dbReference>
<dbReference type="eggNOG" id="arCOG00239">
    <property type="taxonomic scope" value="Archaea"/>
</dbReference>
<organism evidence="1 2">
    <name type="scientific">Halorubrum saccharovorum DSM 1137</name>
    <dbReference type="NCBI Taxonomy" id="1227484"/>
    <lineage>
        <taxon>Archaea</taxon>
        <taxon>Methanobacteriati</taxon>
        <taxon>Methanobacteriota</taxon>
        <taxon>Stenosarchaea group</taxon>
        <taxon>Halobacteria</taxon>
        <taxon>Halobacteriales</taxon>
        <taxon>Haloferacaceae</taxon>
        <taxon>Halorubrum</taxon>
    </lineage>
</organism>
<comment type="caution">
    <text evidence="1">The sequence shown here is derived from an EMBL/GenBank/DDBJ whole genome shotgun (WGS) entry which is preliminary data.</text>
</comment>
<gene>
    <name evidence="1" type="ORF">C471_08960</name>
</gene>
<keyword evidence="2" id="KW-1185">Reference proteome</keyword>
<evidence type="ECO:0000313" key="2">
    <source>
        <dbReference type="Proteomes" id="UP000011514"/>
    </source>
</evidence>
<dbReference type="PANTHER" id="PTHR43459">
    <property type="entry name" value="ENOYL-COA HYDRATASE"/>
    <property type="match status" value="1"/>
</dbReference>
<dbReference type="Pfam" id="PF00378">
    <property type="entry name" value="ECH_1"/>
    <property type="match status" value="1"/>
</dbReference>
<dbReference type="RefSeq" id="WP_004048386.1">
    <property type="nucleotide sequence ID" value="NZ_AOJE01000043.1"/>
</dbReference>
<proteinExistence type="predicted"/>
<dbReference type="OrthoDB" id="27846at2157"/>
<dbReference type="EMBL" id="AOJE01000043">
    <property type="protein sequence ID" value="ELZ39090.1"/>
    <property type="molecule type" value="Genomic_DNA"/>
</dbReference>
<dbReference type="Proteomes" id="UP000011514">
    <property type="component" value="Unassembled WGS sequence"/>
</dbReference>
<protein>
    <submittedName>
        <fullName evidence="1">Enoyl-CoA hydratase</fullName>
    </submittedName>
</protein>
<dbReference type="PATRIC" id="fig|1227484.4.peg.1787"/>
<name>M0DUB3_9EURY</name>
<dbReference type="Gene3D" id="3.90.226.10">
    <property type="entry name" value="2-enoyl-CoA Hydratase, Chain A, domain 1"/>
    <property type="match status" value="1"/>
</dbReference>
<dbReference type="PANTHER" id="PTHR43459:SF1">
    <property type="entry name" value="EG:BACN32G11.4 PROTEIN"/>
    <property type="match status" value="1"/>
</dbReference>
<dbReference type="InterPro" id="IPR001753">
    <property type="entry name" value="Enoyl-CoA_hydra/iso"/>
</dbReference>